<evidence type="ECO:0000313" key="1">
    <source>
        <dbReference type="EMBL" id="GMT00503.1"/>
    </source>
</evidence>
<proteinExistence type="predicted"/>
<name>A0AAV5U2B3_9BILA</name>
<protein>
    <submittedName>
        <fullName evidence="1">Uncharacterized protein</fullName>
    </submittedName>
</protein>
<accession>A0AAV5U2B3</accession>
<comment type="caution">
    <text evidence="1">The sequence shown here is derived from an EMBL/GenBank/DDBJ whole genome shotgun (WGS) entry which is preliminary data.</text>
</comment>
<sequence length="114" mass="12899">MPSKYKVLTEFCKEAMQATADACKDGKLYDDEANSLSATLKVEPNRLKKFVTNKHYYNRNKKIKALLVSAGAFNEESTITPQQISKIAADTEARVSRVENVLKREMKRKTSSTH</sequence>
<evidence type="ECO:0000313" key="2">
    <source>
        <dbReference type="Proteomes" id="UP001432027"/>
    </source>
</evidence>
<dbReference type="AlphaFoldDB" id="A0AAV5U2B3"/>
<dbReference type="EMBL" id="BTSX01000005">
    <property type="protein sequence ID" value="GMT00503.1"/>
    <property type="molecule type" value="Genomic_DNA"/>
</dbReference>
<reference evidence="1" key="1">
    <citation type="submission" date="2023-10" db="EMBL/GenBank/DDBJ databases">
        <title>Genome assembly of Pristionchus species.</title>
        <authorList>
            <person name="Yoshida K."/>
            <person name="Sommer R.J."/>
        </authorList>
    </citation>
    <scope>NUCLEOTIDE SEQUENCE</scope>
    <source>
        <strain evidence="1">RS0144</strain>
    </source>
</reference>
<organism evidence="1 2">
    <name type="scientific">Pristionchus entomophagus</name>
    <dbReference type="NCBI Taxonomy" id="358040"/>
    <lineage>
        <taxon>Eukaryota</taxon>
        <taxon>Metazoa</taxon>
        <taxon>Ecdysozoa</taxon>
        <taxon>Nematoda</taxon>
        <taxon>Chromadorea</taxon>
        <taxon>Rhabditida</taxon>
        <taxon>Rhabditina</taxon>
        <taxon>Diplogasteromorpha</taxon>
        <taxon>Diplogasteroidea</taxon>
        <taxon>Neodiplogasteridae</taxon>
        <taxon>Pristionchus</taxon>
    </lineage>
</organism>
<keyword evidence="2" id="KW-1185">Reference proteome</keyword>
<dbReference type="Proteomes" id="UP001432027">
    <property type="component" value="Unassembled WGS sequence"/>
</dbReference>
<gene>
    <name evidence="1" type="ORF">PENTCL1PPCAC_22677</name>
</gene>